<evidence type="ECO:0000313" key="2">
    <source>
        <dbReference type="Proteomes" id="UP000008457"/>
    </source>
</evidence>
<name>F3ZVF5_MAHA5</name>
<proteinExistence type="predicted"/>
<gene>
    <name evidence="1" type="ordered locus">Mahau_0082</name>
</gene>
<evidence type="ECO:0000313" key="1">
    <source>
        <dbReference type="EMBL" id="AEE95305.1"/>
    </source>
</evidence>
<reference evidence="1 2" key="2">
    <citation type="journal article" date="2011" name="Stand. Genomic Sci.">
        <title>Complete genome sequence of Mahella australiensis type strain (50-1 BON).</title>
        <authorList>
            <person name="Sikorski J."/>
            <person name="Teshima H."/>
            <person name="Nolan M."/>
            <person name="Lucas S."/>
            <person name="Hammon N."/>
            <person name="Deshpande S."/>
            <person name="Cheng J.F."/>
            <person name="Pitluck S."/>
            <person name="Liolios K."/>
            <person name="Pagani I."/>
            <person name="Ivanova N."/>
            <person name="Huntemann M."/>
            <person name="Mavromatis K."/>
            <person name="Ovchinikova G."/>
            <person name="Pati A."/>
            <person name="Tapia R."/>
            <person name="Han C."/>
            <person name="Goodwin L."/>
            <person name="Chen A."/>
            <person name="Palaniappan K."/>
            <person name="Land M."/>
            <person name="Hauser L."/>
            <person name="Ngatchou-Djao O.D."/>
            <person name="Rohde M."/>
            <person name="Pukall R."/>
            <person name="Spring S."/>
            <person name="Abt B."/>
            <person name="Goker M."/>
            <person name="Detter J.C."/>
            <person name="Woyke T."/>
            <person name="Bristow J."/>
            <person name="Markowitz V."/>
            <person name="Hugenholtz P."/>
            <person name="Eisen J.A."/>
            <person name="Kyrpides N.C."/>
            <person name="Klenk H.P."/>
            <person name="Lapidus A."/>
        </authorList>
    </citation>
    <scope>NUCLEOTIDE SEQUENCE [LARGE SCALE GENOMIC DNA]</scope>
    <source>
        <strain evidence="2">DSM 15567 / CIP 107919 / 50-1 BON</strain>
    </source>
</reference>
<sequence length="58" mass="7215">MTVYEYVSYMQPDVIEELKQLYKWRRPAGICITFKQAISLMRHPKWKRINRRLRQTGW</sequence>
<dbReference type="Proteomes" id="UP000008457">
    <property type="component" value="Chromosome"/>
</dbReference>
<dbReference type="AlphaFoldDB" id="F3ZVF5"/>
<keyword evidence="2" id="KW-1185">Reference proteome</keyword>
<dbReference type="EMBL" id="CP002360">
    <property type="protein sequence ID" value="AEE95305.1"/>
    <property type="molecule type" value="Genomic_DNA"/>
</dbReference>
<dbReference type="RefSeq" id="WP_013779739.1">
    <property type="nucleotide sequence ID" value="NC_015520.1"/>
</dbReference>
<protein>
    <submittedName>
        <fullName evidence="1">Uncharacterized protein</fullName>
    </submittedName>
</protein>
<dbReference type="STRING" id="697281.Mahau_0082"/>
<reference evidence="2" key="1">
    <citation type="submission" date="2010-11" db="EMBL/GenBank/DDBJ databases">
        <title>The complete genome of Mahella australiensis DSM 15567.</title>
        <authorList>
            <consortium name="US DOE Joint Genome Institute (JGI-PGF)"/>
            <person name="Lucas S."/>
            <person name="Copeland A."/>
            <person name="Lapidus A."/>
            <person name="Bruce D."/>
            <person name="Goodwin L."/>
            <person name="Pitluck S."/>
            <person name="Kyrpides N."/>
            <person name="Mavromatis K."/>
            <person name="Pagani I."/>
            <person name="Ivanova N."/>
            <person name="Teshima H."/>
            <person name="Brettin T."/>
            <person name="Detter J.C."/>
            <person name="Han C."/>
            <person name="Tapia R."/>
            <person name="Land M."/>
            <person name="Hauser L."/>
            <person name="Markowitz V."/>
            <person name="Cheng J.-F."/>
            <person name="Hugenholtz P."/>
            <person name="Woyke T."/>
            <person name="Wu D."/>
            <person name="Spring S."/>
            <person name="Pukall R."/>
            <person name="Steenblock K."/>
            <person name="Schneider S."/>
            <person name="Klenk H.-P."/>
            <person name="Eisen J.A."/>
        </authorList>
    </citation>
    <scope>NUCLEOTIDE SEQUENCE [LARGE SCALE GENOMIC DNA]</scope>
    <source>
        <strain evidence="2">DSM 15567 / CIP 107919 / 50-1 BON</strain>
    </source>
</reference>
<organism evidence="1 2">
    <name type="scientific">Mahella australiensis (strain DSM 15567 / CIP 107919 / 50-1 BON)</name>
    <dbReference type="NCBI Taxonomy" id="697281"/>
    <lineage>
        <taxon>Bacteria</taxon>
        <taxon>Bacillati</taxon>
        <taxon>Bacillota</taxon>
        <taxon>Clostridia</taxon>
        <taxon>Thermoanaerobacterales</taxon>
        <taxon>Thermoanaerobacterales Family IV. Incertae Sedis</taxon>
        <taxon>Mahella</taxon>
    </lineage>
</organism>
<dbReference type="HOGENOM" id="CLU_2974120_0_0_9"/>
<dbReference type="KEGG" id="mas:Mahau_0082"/>
<accession>F3ZVF5</accession>